<feature type="chain" id="PRO_5010701440" description="Alpha-mannosidase" evidence="4">
    <location>
        <begin position="22"/>
        <end position="1022"/>
    </location>
</feature>
<comment type="caution">
    <text evidence="7">The sequence shown here is derived from an EMBL/GenBank/DDBJ whole genome shotgun (WGS) entry which is preliminary data.</text>
</comment>
<evidence type="ECO:0000256" key="4">
    <source>
        <dbReference type="SAM" id="SignalP"/>
    </source>
</evidence>
<evidence type="ECO:0000313" key="8">
    <source>
        <dbReference type="Proteomes" id="UP000192610"/>
    </source>
</evidence>
<dbReference type="SUPFAM" id="SSF48208">
    <property type="entry name" value="Six-hairpin glycosidases"/>
    <property type="match status" value="1"/>
</dbReference>
<feature type="domain" description="Glycosyl hydrolase family 92 N-terminal" evidence="6">
    <location>
        <begin position="29"/>
        <end position="252"/>
    </location>
</feature>
<dbReference type="InterPro" id="IPR005887">
    <property type="entry name" value="GH92_a_mannosidase_put"/>
</dbReference>
<comment type="subunit">
    <text evidence="2">Monomer.</text>
</comment>
<dbReference type="GO" id="GO:0005975">
    <property type="term" value="P:carbohydrate metabolic process"/>
    <property type="evidence" value="ECO:0007669"/>
    <property type="project" value="InterPro"/>
</dbReference>
<dbReference type="GO" id="GO:0006516">
    <property type="term" value="P:glycoprotein catabolic process"/>
    <property type="evidence" value="ECO:0007669"/>
    <property type="project" value="TreeGrafter"/>
</dbReference>
<dbReference type="Gene3D" id="3.60.15.10">
    <property type="entry name" value="Ribonuclease Z/Hydroxyacylglutathione hydrolase-like"/>
    <property type="match status" value="1"/>
</dbReference>
<keyword evidence="8" id="KW-1185">Reference proteome</keyword>
<dbReference type="NCBIfam" id="TIGR01180">
    <property type="entry name" value="aman2_put"/>
    <property type="match status" value="1"/>
</dbReference>
<feature type="signal peptide" evidence="4">
    <location>
        <begin position="1"/>
        <end position="21"/>
    </location>
</feature>
<evidence type="ECO:0000256" key="2">
    <source>
        <dbReference type="ARBA" id="ARBA00011245"/>
    </source>
</evidence>
<dbReference type="Gene3D" id="2.70.98.10">
    <property type="match status" value="1"/>
</dbReference>
<dbReference type="GO" id="GO:0030246">
    <property type="term" value="F:carbohydrate binding"/>
    <property type="evidence" value="ECO:0007669"/>
    <property type="project" value="InterPro"/>
</dbReference>
<dbReference type="OrthoDB" id="9762711at2"/>
<evidence type="ECO:0000256" key="1">
    <source>
        <dbReference type="ARBA" id="ARBA00001913"/>
    </source>
</evidence>
<dbReference type="AlphaFoldDB" id="A0A1V9EHA7"/>
<dbReference type="GO" id="GO:0005829">
    <property type="term" value="C:cytosol"/>
    <property type="evidence" value="ECO:0007669"/>
    <property type="project" value="TreeGrafter"/>
</dbReference>
<evidence type="ECO:0000259" key="5">
    <source>
        <dbReference type="Pfam" id="PF07971"/>
    </source>
</evidence>
<sequence length="1022" mass="114911">MTNKTSRLAIAFGLLSNLCSAQYTGNATYVDPFIGTAVQGHTYPGATSPFGLIQVSPETGNVGWNYCSGYHYEDKTLMGFSHTHLSGTGWMDLGDVLVLPYTGVINGYPKRPHFSHQTEKAQPGYYTVKLDDYGVKAELTATQRAAFHHYTFSGNKGNLLIDLKHGIVPDSAALETHVLKSQLTIEDPYTLTGYLYTKGWAGDKQVYFIMRFNQPVAGKQWLTDSNATRNQQLVLQFVNDQSLLLDMKIGLSTVSIAGARSNLDKEIPGWDFGAVRNKVYQTWDRMLGTVQIAGTEKEKRIFYTGLYHNLVVPNNLADVDGQYRGANNAVFTAPNKAYFSTLSLWDTFRATNSLYTLLYPTVTNDIVQSMIAHYEVTGVLPIWTLWGHENNGMIGNHAIPVIAEAWKKGIRKYDVNKAWAAIKASSTVNHTKSDWNIYNQYGYYPCDIVKNESVSRTLECNYDDDCVAQLAKSLGKKAEYDIFSKRALYYKNVFDKSTGFMRGRKANGEWDAPFDPLRFSHASTGGNYTEGNAWPYIWHVMQDADGLINAFDDKQAFINKLDSMFTFQSTAFAQGARGRIGQYVHGNEPGHHVAYLYSLAGEPAKTQERVYEIKNTLYNDTPDGLCGNDDCGQMSAWYLFSAMGFYPVNPVDGRYVLGTPSFSKMALRTGKKEFVITATNLSAENKYVQQVKLNGKLYDKPYITHTDLIKGGNLEFVMGNKPVNWQKEMTASFNWFRQHPPDSTQQRFTERWQQTATLDRYGFQLSDTAWKQYRTWWVNDTTKAAAMENTRPILYYLHKAVSTSVDEIRSTSVKQGAVIWKLYNMGYIVKTKDACFGIDINQPGSAKLATILDFVISSHVHGDHSNAELLDALTAAGKPVYSPFYSKGVLINDTRSFSHGEVTLRFTMNVQGDVPVITSQIDCGPSAHNYTIYHIGDSRSVAGFNPDKHINLFILHIENAMDVFDAVARVKPDITVYDHVMELGHAVNKWRWSYQYTYDKIKGLPPAKSYVLTWGEKLVVGK</sequence>
<dbReference type="Gene3D" id="1.20.1050.60">
    <property type="entry name" value="alpha-1,2-mannosidase"/>
    <property type="match status" value="1"/>
</dbReference>
<comment type="cofactor">
    <cofactor evidence="1">
        <name>Ca(2+)</name>
        <dbReference type="ChEBI" id="CHEBI:29108"/>
    </cofactor>
</comment>
<evidence type="ECO:0000313" key="7">
    <source>
        <dbReference type="EMBL" id="OQP45285.1"/>
    </source>
</evidence>
<gene>
    <name evidence="7" type="ORF">A4H97_32730</name>
</gene>
<dbReference type="InterPro" id="IPR012939">
    <property type="entry name" value="Glyco_hydro_92"/>
</dbReference>
<dbReference type="SUPFAM" id="SSF56281">
    <property type="entry name" value="Metallo-hydrolase/oxidoreductase"/>
    <property type="match status" value="1"/>
</dbReference>
<dbReference type="PANTHER" id="PTHR12143">
    <property type="entry name" value="PEPTIDE N-GLYCANASE PNGASE -RELATED"/>
    <property type="match status" value="1"/>
</dbReference>
<feature type="domain" description="Glycosyl hydrolase family 92" evidence="5">
    <location>
        <begin position="258"/>
        <end position="720"/>
    </location>
</feature>
<evidence type="ECO:0008006" key="9">
    <source>
        <dbReference type="Google" id="ProtNLM"/>
    </source>
</evidence>
<keyword evidence="4" id="KW-0732">Signal</keyword>
<dbReference type="FunFam" id="1.20.1050.60:FF:000001">
    <property type="entry name" value="Putative alpha-1,2-mannosidase"/>
    <property type="match status" value="1"/>
</dbReference>
<dbReference type="Gene3D" id="3.30.2080.10">
    <property type="entry name" value="GH92 mannosidase domain"/>
    <property type="match status" value="1"/>
</dbReference>
<evidence type="ECO:0000256" key="3">
    <source>
        <dbReference type="ARBA" id="ARBA00022837"/>
    </source>
</evidence>
<dbReference type="Proteomes" id="UP000192610">
    <property type="component" value="Unassembled WGS sequence"/>
</dbReference>
<dbReference type="InterPro" id="IPR050883">
    <property type="entry name" value="PNGase"/>
</dbReference>
<dbReference type="STRING" id="354355.SAMN05660816_02451"/>
<keyword evidence="3" id="KW-0106">Calcium</keyword>
<dbReference type="InterPro" id="IPR008928">
    <property type="entry name" value="6-hairpin_glycosidase_sf"/>
</dbReference>
<reference evidence="8" key="1">
    <citation type="submission" date="2016-04" db="EMBL/GenBank/DDBJ databases">
        <authorList>
            <person name="Chen L."/>
            <person name="Zhuang W."/>
            <person name="Wang G."/>
        </authorList>
    </citation>
    <scope>NUCLEOTIDE SEQUENCE [LARGE SCALE GENOMIC DNA]</scope>
    <source>
        <strain evidence="8">17621</strain>
    </source>
</reference>
<dbReference type="InterPro" id="IPR036866">
    <property type="entry name" value="RibonucZ/Hydroxyglut_hydro"/>
</dbReference>
<dbReference type="EMBL" id="LVXG01000031">
    <property type="protein sequence ID" value="OQP45285.1"/>
    <property type="molecule type" value="Genomic_DNA"/>
</dbReference>
<accession>A0A1V9EHA7</accession>
<protein>
    <recommendedName>
        <fullName evidence="9">Alpha-mannosidase</fullName>
    </recommendedName>
</protein>
<name>A0A1V9EHA7_9BACT</name>
<dbReference type="Gene3D" id="1.20.1610.10">
    <property type="entry name" value="alpha-1,2-mannosidases domains"/>
    <property type="match status" value="1"/>
</dbReference>
<dbReference type="GO" id="GO:0000224">
    <property type="term" value="F:peptide-N4-(N-acetyl-beta-glucosaminyl)asparagine amidase activity"/>
    <property type="evidence" value="ECO:0007669"/>
    <property type="project" value="TreeGrafter"/>
</dbReference>
<dbReference type="FunFam" id="3.30.2080.10:FF:000001">
    <property type="entry name" value="Alpha-1,2-mannosidase subfamily"/>
    <property type="match status" value="1"/>
</dbReference>
<dbReference type="InterPro" id="IPR041371">
    <property type="entry name" value="GH92_N"/>
</dbReference>
<dbReference type="Pfam" id="PF17678">
    <property type="entry name" value="Glyco_hydro_92N"/>
    <property type="match status" value="1"/>
</dbReference>
<proteinExistence type="predicted"/>
<evidence type="ECO:0000259" key="6">
    <source>
        <dbReference type="Pfam" id="PF17678"/>
    </source>
</evidence>
<dbReference type="InterPro" id="IPR014718">
    <property type="entry name" value="GH-type_carb-bd"/>
</dbReference>
<dbReference type="RefSeq" id="WP_081202368.1">
    <property type="nucleotide sequence ID" value="NZ_FOCZ01000004.1"/>
</dbReference>
<organism evidence="7 8">
    <name type="scientific">Niastella yeongjuensis</name>
    <dbReference type="NCBI Taxonomy" id="354355"/>
    <lineage>
        <taxon>Bacteria</taxon>
        <taxon>Pseudomonadati</taxon>
        <taxon>Bacteroidota</taxon>
        <taxon>Chitinophagia</taxon>
        <taxon>Chitinophagales</taxon>
        <taxon>Chitinophagaceae</taxon>
        <taxon>Niastella</taxon>
    </lineage>
</organism>
<dbReference type="Pfam" id="PF07971">
    <property type="entry name" value="Glyco_hydro_92"/>
    <property type="match status" value="1"/>
</dbReference>
<dbReference type="PANTHER" id="PTHR12143:SF39">
    <property type="entry name" value="SECRETED PROTEIN"/>
    <property type="match status" value="1"/>
</dbReference>